<comment type="caution">
    <text evidence="1">The sequence shown here is derived from an EMBL/GenBank/DDBJ whole genome shotgun (WGS) entry which is preliminary data.</text>
</comment>
<dbReference type="Gene3D" id="3.30.460.10">
    <property type="entry name" value="Beta Polymerase, domain 2"/>
    <property type="match status" value="1"/>
</dbReference>
<gene>
    <name evidence="1" type="ORF">GCM10023322_16640</name>
</gene>
<proteinExistence type="predicted"/>
<evidence type="ECO:0000313" key="1">
    <source>
        <dbReference type="EMBL" id="GAA5181596.1"/>
    </source>
</evidence>
<dbReference type="Proteomes" id="UP001501570">
    <property type="component" value="Unassembled WGS sequence"/>
</dbReference>
<sequence length="278" mass="30277">MVDAQLSGRAFIDAMPQAVWRQRELLAGLLDAVRAEPTVRFLELGCSLARGAGDERSDIDCAVGVADEHWPDALRHGRWLAARLGAAADQLAQQLPGRGDEPSWHLFTLYQDGSQLSMVLLPASWRAGLRPHAVALYDPDGRLARPWRPSSFGVEPETVREWAALGWIALGDLAKYLDRGSVWEAHQRLEEARTQVWRLIAIAREVPYPVRGLTSILDQPAPVLPDGIEATVAGLEPEALRAAAVATAGLLAEATAAAGRVMPFEPPDGLRAWVLTRL</sequence>
<protein>
    <recommendedName>
        <fullName evidence="3">Nucleotidyltransferase domain-containing protein</fullName>
    </recommendedName>
</protein>
<dbReference type="RefSeq" id="WP_345627628.1">
    <property type="nucleotide sequence ID" value="NZ_BAABJQ010000004.1"/>
</dbReference>
<organism evidence="1 2">
    <name type="scientific">Rugosimonospora acidiphila</name>
    <dbReference type="NCBI Taxonomy" id="556531"/>
    <lineage>
        <taxon>Bacteria</taxon>
        <taxon>Bacillati</taxon>
        <taxon>Actinomycetota</taxon>
        <taxon>Actinomycetes</taxon>
        <taxon>Micromonosporales</taxon>
        <taxon>Micromonosporaceae</taxon>
        <taxon>Rugosimonospora</taxon>
    </lineage>
</organism>
<evidence type="ECO:0000313" key="2">
    <source>
        <dbReference type="Proteomes" id="UP001501570"/>
    </source>
</evidence>
<reference evidence="2" key="1">
    <citation type="journal article" date="2019" name="Int. J. Syst. Evol. Microbiol.">
        <title>The Global Catalogue of Microorganisms (GCM) 10K type strain sequencing project: providing services to taxonomists for standard genome sequencing and annotation.</title>
        <authorList>
            <consortium name="The Broad Institute Genomics Platform"/>
            <consortium name="The Broad Institute Genome Sequencing Center for Infectious Disease"/>
            <person name="Wu L."/>
            <person name="Ma J."/>
        </authorList>
    </citation>
    <scope>NUCLEOTIDE SEQUENCE [LARGE SCALE GENOMIC DNA]</scope>
    <source>
        <strain evidence="2">JCM 18304</strain>
    </source>
</reference>
<accession>A0ABP9RMR7</accession>
<name>A0ABP9RMR7_9ACTN</name>
<dbReference type="InterPro" id="IPR043519">
    <property type="entry name" value="NT_sf"/>
</dbReference>
<keyword evidence="2" id="KW-1185">Reference proteome</keyword>
<dbReference type="EMBL" id="BAABJQ010000004">
    <property type="protein sequence ID" value="GAA5181596.1"/>
    <property type="molecule type" value="Genomic_DNA"/>
</dbReference>
<evidence type="ECO:0008006" key="3">
    <source>
        <dbReference type="Google" id="ProtNLM"/>
    </source>
</evidence>